<reference evidence="8 9" key="1">
    <citation type="journal article" date="2012" name="J. Bacteriol.">
        <title>Genome Sequence of the Alkane-Degrading Bacterium Alcanivorax hongdengensis Type Strain A-11-3.</title>
        <authorList>
            <person name="Lai Q."/>
            <person name="Shao Z."/>
        </authorList>
    </citation>
    <scope>NUCLEOTIDE SEQUENCE [LARGE SCALE GENOMIC DNA]</scope>
    <source>
        <strain evidence="8 9">A-11-3</strain>
    </source>
</reference>
<dbReference type="Gene3D" id="3.30.420.100">
    <property type="match status" value="1"/>
</dbReference>
<evidence type="ECO:0000256" key="7">
    <source>
        <dbReference type="HAMAP-Rule" id="MF_01337"/>
    </source>
</evidence>
<name>L0WCF0_9GAMM</name>
<protein>
    <recommendedName>
        <fullName evidence="6 7">Large ribosomal subunit protein uL18</fullName>
    </recommendedName>
</protein>
<organism evidence="8 9">
    <name type="scientific">Alcanivorax hongdengensis A-11-3</name>
    <dbReference type="NCBI Taxonomy" id="1177179"/>
    <lineage>
        <taxon>Bacteria</taxon>
        <taxon>Pseudomonadati</taxon>
        <taxon>Pseudomonadota</taxon>
        <taxon>Gammaproteobacteria</taxon>
        <taxon>Oceanospirillales</taxon>
        <taxon>Alcanivoracaceae</taxon>
        <taxon>Alcanivorax</taxon>
    </lineage>
</organism>
<dbReference type="Proteomes" id="UP000010164">
    <property type="component" value="Unassembled WGS sequence"/>
</dbReference>
<gene>
    <name evidence="7" type="primary">rplR</name>
    <name evidence="8" type="ORF">A11A3_08405</name>
</gene>
<dbReference type="FunFam" id="3.30.420.100:FF:000001">
    <property type="entry name" value="50S ribosomal protein L18"/>
    <property type="match status" value="1"/>
</dbReference>
<dbReference type="HAMAP" id="MF_01337_B">
    <property type="entry name" value="Ribosomal_uL18_B"/>
    <property type="match status" value="1"/>
</dbReference>
<dbReference type="EMBL" id="AMRJ01000011">
    <property type="protein sequence ID" value="EKF74428.1"/>
    <property type="molecule type" value="Genomic_DNA"/>
</dbReference>
<evidence type="ECO:0000313" key="8">
    <source>
        <dbReference type="EMBL" id="EKF74428.1"/>
    </source>
</evidence>
<evidence type="ECO:0000256" key="4">
    <source>
        <dbReference type="ARBA" id="ARBA00022980"/>
    </source>
</evidence>
<comment type="caution">
    <text evidence="8">The sequence shown here is derived from an EMBL/GenBank/DDBJ whole genome shotgun (WGS) entry which is preliminary data.</text>
</comment>
<dbReference type="PATRIC" id="fig|1177179.3.peg.1679"/>
<dbReference type="RefSeq" id="WP_008928860.1">
    <property type="nucleotide sequence ID" value="NZ_AMRJ01000011.1"/>
</dbReference>
<dbReference type="InterPro" id="IPR004389">
    <property type="entry name" value="Ribosomal_uL18_bac-type"/>
</dbReference>
<dbReference type="GO" id="GO:0008097">
    <property type="term" value="F:5S rRNA binding"/>
    <property type="evidence" value="ECO:0007669"/>
    <property type="project" value="TreeGrafter"/>
</dbReference>
<dbReference type="SUPFAM" id="SSF53137">
    <property type="entry name" value="Translational machinery components"/>
    <property type="match status" value="1"/>
</dbReference>
<evidence type="ECO:0000313" key="9">
    <source>
        <dbReference type="Proteomes" id="UP000010164"/>
    </source>
</evidence>
<evidence type="ECO:0000256" key="5">
    <source>
        <dbReference type="ARBA" id="ARBA00023274"/>
    </source>
</evidence>
<keyword evidence="5 7" id="KW-0687">Ribonucleoprotein</keyword>
<dbReference type="eggNOG" id="COG0256">
    <property type="taxonomic scope" value="Bacteria"/>
</dbReference>
<evidence type="ECO:0000256" key="6">
    <source>
        <dbReference type="ARBA" id="ARBA00035197"/>
    </source>
</evidence>
<comment type="similarity">
    <text evidence="1 7">Belongs to the universal ribosomal protein uL18 family.</text>
</comment>
<dbReference type="NCBIfam" id="TIGR00060">
    <property type="entry name" value="L18_bact"/>
    <property type="match status" value="1"/>
</dbReference>
<dbReference type="GO" id="GO:0003735">
    <property type="term" value="F:structural constituent of ribosome"/>
    <property type="evidence" value="ECO:0007669"/>
    <property type="project" value="InterPro"/>
</dbReference>
<dbReference type="AlphaFoldDB" id="L0WCF0"/>
<dbReference type="Pfam" id="PF00861">
    <property type="entry name" value="Ribosomal_L18p"/>
    <property type="match status" value="1"/>
</dbReference>
<dbReference type="CDD" id="cd00432">
    <property type="entry name" value="Ribosomal_L18_L5e"/>
    <property type="match status" value="1"/>
</dbReference>
<keyword evidence="2 7" id="KW-0699">rRNA-binding</keyword>
<evidence type="ECO:0000256" key="3">
    <source>
        <dbReference type="ARBA" id="ARBA00022884"/>
    </source>
</evidence>
<evidence type="ECO:0000256" key="1">
    <source>
        <dbReference type="ARBA" id="ARBA00007116"/>
    </source>
</evidence>
<sequence length="116" mass="12822">MRDKKVARLRRAKRTRLKIRELGEHRLCVHRTPRHIYAQVTTAAGDQVLASASTVEKDLRAGSTGNADAAAKVGQLIAQRAKDAGVERVAFDRSGFRYHGRVKALAEAARENGLEF</sequence>
<evidence type="ECO:0000256" key="2">
    <source>
        <dbReference type="ARBA" id="ARBA00022730"/>
    </source>
</evidence>
<comment type="subunit">
    <text evidence="7">Part of the 50S ribosomal subunit; part of the 5S rRNA/L5/L18/L25 subcomplex. Contacts the 5S and 23S rRNAs.</text>
</comment>
<dbReference type="GO" id="GO:0022625">
    <property type="term" value="C:cytosolic large ribosomal subunit"/>
    <property type="evidence" value="ECO:0007669"/>
    <property type="project" value="TreeGrafter"/>
</dbReference>
<dbReference type="PANTHER" id="PTHR12899:SF3">
    <property type="entry name" value="LARGE RIBOSOMAL SUBUNIT PROTEIN UL18M"/>
    <property type="match status" value="1"/>
</dbReference>
<dbReference type="OrthoDB" id="9810939at2"/>
<dbReference type="STRING" id="1177179.A11A3_08405"/>
<dbReference type="InterPro" id="IPR005484">
    <property type="entry name" value="Ribosomal_uL18_bac/plant/anim"/>
</dbReference>
<dbReference type="GO" id="GO:0006412">
    <property type="term" value="P:translation"/>
    <property type="evidence" value="ECO:0007669"/>
    <property type="project" value="UniProtKB-UniRule"/>
</dbReference>
<accession>L0WCF0</accession>
<dbReference type="InterPro" id="IPR057268">
    <property type="entry name" value="Ribosomal_L18"/>
</dbReference>
<proteinExistence type="inferred from homology"/>
<comment type="function">
    <text evidence="7">This is one of the proteins that bind and probably mediate the attachment of the 5S RNA into the large ribosomal subunit, where it forms part of the central protuberance.</text>
</comment>
<keyword evidence="4 7" id="KW-0689">Ribosomal protein</keyword>
<keyword evidence="3 7" id="KW-0694">RNA-binding</keyword>
<dbReference type="PANTHER" id="PTHR12899">
    <property type="entry name" value="39S RIBOSOMAL PROTEIN L18, MITOCHONDRIAL"/>
    <property type="match status" value="1"/>
</dbReference>
<keyword evidence="9" id="KW-1185">Reference proteome</keyword>